<dbReference type="EMBL" id="FOEG01000011">
    <property type="protein sequence ID" value="SEP12502.1"/>
    <property type="molecule type" value="Genomic_DNA"/>
</dbReference>
<proteinExistence type="predicted"/>
<dbReference type="AlphaFoldDB" id="A0A1H8VAL1"/>
<dbReference type="STRING" id="406100.SAMN04488052_11114"/>
<dbReference type="Proteomes" id="UP000199657">
    <property type="component" value="Unassembled WGS sequence"/>
</dbReference>
<evidence type="ECO:0000313" key="1">
    <source>
        <dbReference type="EMBL" id="SEP12502.1"/>
    </source>
</evidence>
<protein>
    <submittedName>
        <fullName evidence="1">Uncharacterized conserved protein YeaO, DUF488 family</fullName>
    </submittedName>
</protein>
<dbReference type="RefSeq" id="WP_091645842.1">
    <property type="nucleotide sequence ID" value="NZ_FOEG01000011.1"/>
</dbReference>
<dbReference type="PANTHER" id="PTHR36849:SF1">
    <property type="entry name" value="CYTOPLASMIC PROTEIN"/>
    <property type="match status" value="1"/>
</dbReference>
<reference evidence="1 2" key="1">
    <citation type="submission" date="2016-10" db="EMBL/GenBank/DDBJ databases">
        <authorList>
            <person name="de Groot N.N."/>
        </authorList>
    </citation>
    <scope>NUCLEOTIDE SEQUENCE [LARGE SCALE GENOMIC DNA]</scope>
    <source>
        <strain evidence="1 2">CGMCC 1.6291</strain>
    </source>
</reference>
<dbReference type="InterPro" id="IPR052552">
    <property type="entry name" value="YeaO-like"/>
</dbReference>
<evidence type="ECO:0000313" key="2">
    <source>
        <dbReference type="Proteomes" id="UP000199657"/>
    </source>
</evidence>
<dbReference type="PANTHER" id="PTHR36849">
    <property type="entry name" value="CYTOPLASMIC PROTEIN-RELATED"/>
    <property type="match status" value="1"/>
</dbReference>
<dbReference type="OrthoDB" id="9790745at2"/>
<sequence>MDIRCKRVYDPPEAGDGRRVLVDRVWPRGVRKADVAVDAWERDLAPTSELRRWFGHDPQRWERFHGCYRAELAAMPDALDRLLAQAGEGPLTLVFAARDREHNNAVVLRDVLWERLAGRQENPGSSPVCYAADFPAYNGLDGRD</sequence>
<dbReference type="Pfam" id="PF22752">
    <property type="entry name" value="DUF488-N3i"/>
    <property type="match status" value="1"/>
</dbReference>
<accession>A0A1H8VAL1</accession>
<gene>
    <name evidence="1" type="ORF">SAMN04488052_11114</name>
</gene>
<keyword evidence="2" id="KW-1185">Reference proteome</keyword>
<organism evidence="1 2">
    <name type="scientific">Aquisalimonas asiatica</name>
    <dbReference type="NCBI Taxonomy" id="406100"/>
    <lineage>
        <taxon>Bacteria</taxon>
        <taxon>Pseudomonadati</taxon>
        <taxon>Pseudomonadota</taxon>
        <taxon>Gammaproteobacteria</taxon>
        <taxon>Chromatiales</taxon>
        <taxon>Ectothiorhodospiraceae</taxon>
        <taxon>Aquisalimonas</taxon>
    </lineage>
</organism>
<name>A0A1H8VAL1_9GAMM</name>